<evidence type="ECO:0000256" key="2">
    <source>
        <dbReference type="SAM" id="Phobius"/>
    </source>
</evidence>
<evidence type="ECO:0000256" key="1">
    <source>
        <dbReference type="SAM" id="MobiDB-lite"/>
    </source>
</evidence>
<feature type="region of interest" description="Disordered" evidence="1">
    <location>
        <begin position="95"/>
        <end position="115"/>
    </location>
</feature>
<dbReference type="Proteomes" id="UP001189429">
    <property type="component" value="Unassembled WGS sequence"/>
</dbReference>
<proteinExistence type="predicted"/>
<keyword evidence="4" id="KW-1185">Reference proteome</keyword>
<feature type="transmembrane region" description="Helical" evidence="2">
    <location>
        <begin position="30"/>
        <end position="48"/>
    </location>
</feature>
<evidence type="ECO:0000313" key="3">
    <source>
        <dbReference type="EMBL" id="CAK0862066.1"/>
    </source>
</evidence>
<evidence type="ECO:0000313" key="4">
    <source>
        <dbReference type="Proteomes" id="UP001189429"/>
    </source>
</evidence>
<name>A0ABN9UQ20_9DINO</name>
<comment type="caution">
    <text evidence="3">The sequence shown here is derived from an EMBL/GenBank/DDBJ whole genome shotgun (WGS) entry which is preliminary data.</text>
</comment>
<accession>A0ABN9UQ20</accession>
<protein>
    <submittedName>
        <fullName evidence="3">Uncharacterized protein</fullName>
    </submittedName>
</protein>
<reference evidence="3" key="1">
    <citation type="submission" date="2023-10" db="EMBL/GenBank/DDBJ databases">
        <authorList>
            <person name="Chen Y."/>
            <person name="Shah S."/>
            <person name="Dougan E. K."/>
            <person name="Thang M."/>
            <person name="Chan C."/>
        </authorList>
    </citation>
    <scope>NUCLEOTIDE SEQUENCE [LARGE SCALE GENOMIC DNA]</scope>
</reference>
<sequence>MGGGSGGGVCRPAAVVGCIVTYGMIRTVAGFNWTFLGIFSVIVVMVHWRHRRRGLPEPGGARAAQGRGYLGLLSGLGLLPSVRATCCELSLDGGTRHGGHGRRARGKPTFSAEVG</sequence>
<keyword evidence="2" id="KW-1133">Transmembrane helix</keyword>
<keyword evidence="2" id="KW-0812">Transmembrane</keyword>
<dbReference type="EMBL" id="CAUYUJ010016123">
    <property type="protein sequence ID" value="CAK0862066.1"/>
    <property type="molecule type" value="Genomic_DNA"/>
</dbReference>
<feature type="compositionally biased region" description="Basic residues" evidence="1">
    <location>
        <begin position="97"/>
        <end position="106"/>
    </location>
</feature>
<keyword evidence="2" id="KW-0472">Membrane</keyword>
<organism evidence="3 4">
    <name type="scientific">Prorocentrum cordatum</name>
    <dbReference type="NCBI Taxonomy" id="2364126"/>
    <lineage>
        <taxon>Eukaryota</taxon>
        <taxon>Sar</taxon>
        <taxon>Alveolata</taxon>
        <taxon>Dinophyceae</taxon>
        <taxon>Prorocentrales</taxon>
        <taxon>Prorocentraceae</taxon>
        <taxon>Prorocentrum</taxon>
    </lineage>
</organism>
<gene>
    <name evidence="3" type="ORF">PCOR1329_LOCUS50577</name>
</gene>